<gene>
    <name evidence="2" type="primary">pilM</name>
    <name evidence="2" type="ORF">EVB03_00755</name>
</gene>
<dbReference type="InterPro" id="IPR005883">
    <property type="entry name" value="PilM"/>
</dbReference>
<dbReference type="PANTHER" id="PTHR32432:SF3">
    <property type="entry name" value="ETHANOLAMINE UTILIZATION PROTEIN EUTJ"/>
    <property type="match status" value="1"/>
</dbReference>
<dbReference type="Proteomes" id="UP000315889">
    <property type="component" value="Unassembled WGS sequence"/>
</dbReference>
<sequence length="409" mass="44885">MKCIQLVNENPVILASRNDYYWVSFVFSKLFALKDKILSLNVGLKSVPKTILGIDISSSAIKLIEMESNHGGYKVVSYGVSPLPPGAVIDREIIDIEATAKVLKIVYQDSNASSLKAAVAVSGSSVISNFIDVPRALSEKQLEARVELEAGAIIPFNLDEVNLDFAVVGQNPLSKDELRVQVVACQRDYVDQRKEVIKLAGLQPVVVDVESFAFARAYKELIKTDAAESRQHDNTNSRSMGYDPEEVVAVIDIGASVFTFVVISQAMVVYSLEQPFGGKQLTEDIQRRYNLSWAEAGKAKRKGGLDSDYVETMLGPFKGLLIQHIKRSIQVFYSSTEIKKIDRLMLSGGVSKVVGLPDEISKAVDIPAEIVDLLKNITLSSQVSRSRLLSDTPAMMLAFGLALSKGHKW</sequence>
<dbReference type="InterPro" id="IPR050696">
    <property type="entry name" value="FtsA/MreB"/>
</dbReference>
<protein>
    <submittedName>
        <fullName evidence="2">Type IV pilus assembly protein PilM</fullName>
    </submittedName>
</protein>
<dbReference type="Gene3D" id="3.30.420.40">
    <property type="match status" value="2"/>
</dbReference>
<organism evidence="2 3">
    <name type="scientific">SAR92 clade bacterium</name>
    <dbReference type="NCBI Taxonomy" id="2315479"/>
    <lineage>
        <taxon>Bacteria</taxon>
        <taxon>Pseudomonadati</taxon>
        <taxon>Pseudomonadota</taxon>
        <taxon>Gammaproteobacteria</taxon>
        <taxon>Cellvibrionales</taxon>
        <taxon>Porticoccaceae</taxon>
        <taxon>SAR92 clade</taxon>
    </lineage>
</organism>
<dbReference type="SMART" id="SM00842">
    <property type="entry name" value="FtsA"/>
    <property type="match status" value="1"/>
</dbReference>
<dbReference type="AlphaFoldDB" id="A0A520MNZ3"/>
<proteinExistence type="predicted"/>
<evidence type="ECO:0000313" key="2">
    <source>
        <dbReference type="EMBL" id="RZO22924.1"/>
    </source>
</evidence>
<reference evidence="2 3" key="1">
    <citation type="submission" date="2019-02" db="EMBL/GenBank/DDBJ databases">
        <title>Prokaryotic population dynamics and viral predation in marine succession experiment using metagenomics: the confinement effect.</title>
        <authorList>
            <person name="Haro-Moreno J.M."/>
            <person name="Rodriguez-Valera F."/>
            <person name="Lopez-Perez M."/>
        </authorList>
    </citation>
    <scope>NUCLEOTIDE SEQUENCE [LARGE SCALE GENOMIC DNA]</scope>
    <source>
        <strain evidence="2">MED-G170</strain>
    </source>
</reference>
<accession>A0A520MNZ3</accession>
<dbReference type="InterPro" id="IPR003494">
    <property type="entry name" value="SHS2_FtsA"/>
</dbReference>
<dbReference type="SUPFAM" id="SSF53067">
    <property type="entry name" value="Actin-like ATPase domain"/>
    <property type="match status" value="2"/>
</dbReference>
<dbReference type="CDD" id="cd24049">
    <property type="entry name" value="ASKHA_NBD_PilM"/>
    <property type="match status" value="1"/>
</dbReference>
<dbReference type="PANTHER" id="PTHR32432">
    <property type="entry name" value="CELL DIVISION PROTEIN FTSA-RELATED"/>
    <property type="match status" value="1"/>
</dbReference>
<dbReference type="InterPro" id="IPR043129">
    <property type="entry name" value="ATPase_NBD"/>
</dbReference>
<feature type="domain" description="SHS2" evidence="1">
    <location>
        <begin position="51"/>
        <end position="218"/>
    </location>
</feature>
<name>A0A520MNZ3_9GAMM</name>
<dbReference type="Gene3D" id="3.30.1490.300">
    <property type="match status" value="1"/>
</dbReference>
<dbReference type="Pfam" id="PF11104">
    <property type="entry name" value="PilM_2"/>
    <property type="match status" value="1"/>
</dbReference>
<dbReference type="GO" id="GO:0051301">
    <property type="term" value="P:cell division"/>
    <property type="evidence" value="ECO:0007669"/>
    <property type="project" value="InterPro"/>
</dbReference>
<dbReference type="NCBIfam" id="TIGR01175">
    <property type="entry name" value="pilM"/>
    <property type="match status" value="1"/>
</dbReference>
<evidence type="ECO:0000259" key="1">
    <source>
        <dbReference type="SMART" id="SM00842"/>
    </source>
</evidence>
<evidence type="ECO:0000313" key="3">
    <source>
        <dbReference type="Proteomes" id="UP000315889"/>
    </source>
</evidence>
<comment type="caution">
    <text evidence="2">The sequence shown here is derived from an EMBL/GenBank/DDBJ whole genome shotgun (WGS) entry which is preliminary data.</text>
</comment>
<dbReference type="EMBL" id="SHBP01000001">
    <property type="protein sequence ID" value="RZO22924.1"/>
    <property type="molecule type" value="Genomic_DNA"/>
</dbReference>